<reference evidence="1 2" key="1">
    <citation type="journal article" date="2008" name="J. Bacteriol.">
        <title>The genome of Heliobacterium modesticaldum, a phototrophic representative of the Firmicutes containing the simplest photosynthetic apparatus.</title>
        <authorList>
            <person name="Sattley W.M."/>
            <person name="Madigan M.T."/>
            <person name="Swingley W.D."/>
            <person name="Cheung P.C."/>
            <person name="Clocksin K.M."/>
            <person name="Conrad A.L."/>
            <person name="Dejesa L.C."/>
            <person name="Honchak B.M."/>
            <person name="Jung D.O."/>
            <person name="Karbach L.E."/>
            <person name="Kurdoglu A."/>
            <person name="Lahiri S."/>
            <person name="Mastrian S.D."/>
            <person name="Page L.E."/>
            <person name="Taylor H.L."/>
            <person name="Wang Z.T."/>
            <person name="Raymond J."/>
            <person name="Chen M."/>
            <person name="Blankenship R.E."/>
            <person name="Touchman J.W."/>
        </authorList>
    </citation>
    <scope>NUCLEOTIDE SEQUENCE [LARGE SCALE GENOMIC DNA]</scope>
    <source>
        <strain evidence="2">ATCC 51547 / Ice1</strain>
    </source>
</reference>
<dbReference type="Proteomes" id="UP000008550">
    <property type="component" value="Chromosome"/>
</dbReference>
<dbReference type="Pfam" id="PF10719">
    <property type="entry name" value="ComFB"/>
    <property type="match status" value="1"/>
</dbReference>
<evidence type="ECO:0008006" key="3">
    <source>
        <dbReference type="Google" id="ProtNLM"/>
    </source>
</evidence>
<gene>
    <name evidence="1" type="ORF">HM1_0267</name>
</gene>
<dbReference type="RefSeq" id="WP_012281666.1">
    <property type="nucleotide sequence ID" value="NC_010337.2"/>
</dbReference>
<sequence length="102" mass="11337">MIHNLMEGVVANFLDDLLTQHPEVCRCSQCRMDIMAAALNRLPPRYVVTDKGEVYSKINLLANQFHVDIIGAIAHGMMLVAKNPRHARPEEAAEPAKADSDK</sequence>
<keyword evidence="2" id="KW-1185">Reference proteome</keyword>
<organism evidence="1 2">
    <name type="scientific">Heliobacterium modesticaldum (strain ATCC 51547 / Ice1)</name>
    <dbReference type="NCBI Taxonomy" id="498761"/>
    <lineage>
        <taxon>Bacteria</taxon>
        <taxon>Bacillati</taxon>
        <taxon>Bacillota</taxon>
        <taxon>Clostridia</taxon>
        <taxon>Eubacteriales</taxon>
        <taxon>Heliobacteriaceae</taxon>
        <taxon>Heliomicrobium</taxon>
    </lineage>
</organism>
<accession>B0TEG7</accession>
<evidence type="ECO:0000313" key="1">
    <source>
        <dbReference type="EMBL" id="ABZ82886.1"/>
    </source>
</evidence>
<dbReference type="KEGG" id="hmo:HM1_0267"/>
<dbReference type="HOGENOM" id="CLU_170941_0_0_9"/>
<dbReference type="eggNOG" id="ENOG5032ZR4">
    <property type="taxonomic scope" value="Bacteria"/>
</dbReference>
<name>B0TEG7_HELMI</name>
<dbReference type="InterPro" id="IPR019657">
    <property type="entry name" value="ComFB"/>
</dbReference>
<dbReference type="OrthoDB" id="5616024at2"/>
<dbReference type="EMBL" id="CP000930">
    <property type="protein sequence ID" value="ABZ82886.1"/>
    <property type="molecule type" value="Genomic_DNA"/>
</dbReference>
<proteinExistence type="predicted"/>
<dbReference type="AlphaFoldDB" id="B0TEG7"/>
<dbReference type="STRING" id="498761.HM1_0267"/>
<protein>
    <recommendedName>
        <fullName evidence="3">Competence protein ComFB</fullName>
    </recommendedName>
</protein>
<evidence type="ECO:0000313" key="2">
    <source>
        <dbReference type="Proteomes" id="UP000008550"/>
    </source>
</evidence>